<keyword evidence="6" id="KW-0808">Transferase</keyword>
<reference evidence="6" key="1">
    <citation type="journal article" date="2017" name="Nature">
        <title>The sunflower genome provides insights into oil metabolism, flowering and Asterid evolution.</title>
        <authorList>
            <person name="Badouin H."/>
            <person name="Gouzy J."/>
            <person name="Grassa C.J."/>
            <person name="Murat F."/>
            <person name="Staton S.E."/>
            <person name="Cottret L."/>
            <person name="Lelandais-Briere C."/>
            <person name="Owens G.L."/>
            <person name="Carrere S."/>
            <person name="Mayjonade B."/>
            <person name="Legrand L."/>
            <person name="Gill N."/>
            <person name="Kane N.C."/>
            <person name="Bowers J.E."/>
            <person name="Hubner S."/>
            <person name="Bellec A."/>
            <person name="Berard A."/>
            <person name="Berges H."/>
            <person name="Blanchet N."/>
            <person name="Boniface M.C."/>
            <person name="Brunel D."/>
            <person name="Catrice O."/>
            <person name="Chaidir N."/>
            <person name="Claudel C."/>
            <person name="Donnadieu C."/>
            <person name="Faraut T."/>
            <person name="Fievet G."/>
            <person name="Helmstetter N."/>
            <person name="King M."/>
            <person name="Knapp S.J."/>
            <person name="Lai Z."/>
            <person name="Le Paslier M.C."/>
            <person name="Lippi Y."/>
            <person name="Lorenzon L."/>
            <person name="Mandel J.R."/>
            <person name="Marage G."/>
            <person name="Marchand G."/>
            <person name="Marquand E."/>
            <person name="Bret-Mestries E."/>
            <person name="Morien E."/>
            <person name="Nambeesan S."/>
            <person name="Nguyen T."/>
            <person name="Pegot-Espagnet P."/>
            <person name="Pouilly N."/>
            <person name="Raftis F."/>
            <person name="Sallet E."/>
            <person name="Schiex T."/>
            <person name="Thomas J."/>
            <person name="Vandecasteele C."/>
            <person name="Vares D."/>
            <person name="Vear F."/>
            <person name="Vautrin S."/>
            <person name="Crespi M."/>
            <person name="Mangin B."/>
            <person name="Burke J.M."/>
            <person name="Salse J."/>
            <person name="Munos S."/>
            <person name="Vincourt P."/>
            <person name="Rieseberg L.H."/>
            <person name="Langlade N.B."/>
        </authorList>
    </citation>
    <scope>NUCLEOTIDE SEQUENCE</scope>
    <source>
        <tissue evidence="6">Leaves</tissue>
    </source>
</reference>
<feature type="domain" description="Glycosyl hydrolase family 32 N-terminal" evidence="5">
    <location>
        <begin position="88"/>
        <end position="151"/>
    </location>
</feature>
<protein>
    <submittedName>
        <fullName evidence="6">2,1-fructan:2,1-fructan 1-fructosyltransferase</fullName>
        <ecNumber evidence="6">2.4.1.100</ecNumber>
    </submittedName>
</protein>
<evidence type="ECO:0000256" key="3">
    <source>
        <dbReference type="ARBA" id="ARBA00023295"/>
    </source>
</evidence>
<keyword evidence="4" id="KW-0812">Transmembrane</keyword>
<organism evidence="6 7">
    <name type="scientific">Helianthus annuus</name>
    <name type="common">Common sunflower</name>
    <dbReference type="NCBI Taxonomy" id="4232"/>
    <lineage>
        <taxon>Eukaryota</taxon>
        <taxon>Viridiplantae</taxon>
        <taxon>Streptophyta</taxon>
        <taxon>Embryophyta</taxon>
        <taxon>Tracheophyta</taxon>
        <taxon>Spermatophyta</taxon>
        <taxon>Magnoliopsida</taxon>
        <taxon>eudicotyledons</taxon>
        <taxon>Gunneridae</taxon>
        <taxon>Pentapetalae</taxon>
        <taxon>asterids</taxon>
        <taxon>campanulids</taxon>
        <taxon>Asterales</taxon>
        <taxon>Asteraceae</taxon>
        <taxon>Asteroideae</taxon>
        <taxon>Heliantheae alliance</taxon>
        <taxon>Heliantheae</taxon>
        <taxon>Helianthus</taxon>
    </lineage>
</organism>
<comment type="caution">
    <text evidence="6">The sequence shown here is derived from an EMBL/GenBank/DDBJ whole genome shotgun (WGS) entry which is preliminary data.</text>
</comment>
<evidence type="ECO:0000256" key="1">
    <source>
        <dbReference type="ARBA" id="ARBA00009902"/>
    </source>
</evidence>
<evidence type="ECO:0000256" key="2">
    <source>
        <dbReference type="ARBA" id="ARBA00022801"/>
    </source>
</evidence>
<sequence length="151" mass="17647">MKTTEPFRHVEHGHAHNLLLNHPEPPPAAVRKRLFIRAPFSITLLFILSILLVILNQQVLATNSALLEKYSRKHSQADRLKWQRTAFHFQPAKNFIYDPNPNGLLFHMGWYHLFYQHTPYASVWENMSWGHAVSKDLINWFELPVALSPSE</sequence>
<dbReference type="EMBL" id="MNCJ02000323">
    <property type="protein sequence ID" value="KAF5795862.1"/>
    <property type="molecule type" value="Genomic_DNA"/>
</dbReference>
<evidence type="ECO:0000256" key="4">
    <source>
        <dbReference type="SAM" id="Phobius"/>
    </source>
</evidence>
<keyword evidence="7" id="KW-1185">Reference proteome</keyword>
<keyword evidence="2" id="KW-0378">Hydrolase</keyword>
<reference evidence="6" key="2">
    <citation type="submission" date="2020-06" db="EMBL/GenBank/DDBJ databases">
        <title>Helianthus annuus Genome sequencing and assembly Release 2.</title>
        <authorList>
            <person name="Gouzy J."/>
            <person name="Langlade N."/>
            <person name="Munos S."/>
        </authorList>
    </citation>
    <scope>NUCLEOTIDE SEQUENCE</scope>
    <source>
        <tissue evidence="6">Leaves</tissue>
    </source>
</reference>
<keyword evidence="6" id="KW-0328">Glycosyltransferase</keyword>
<keyword evidence="3" id="KW-0326">Glycosidase</keyword>
<dbReference type="GO" id="GO:0047207">
    <property type="term" value="F:1,2-beta-fructan 1F-fructosyltransferase activity"/>
    <property type="evidence" value="ECO:0007669"/>
    <property type="project" value="UniProtKB-EC"/>
</dbReference>
<keyword evidence="4" id="KW-0472">Membrane</keyword>
<evidence type="ECO:0000259" key="5">
    <source>
        <dbReference type="Pfam" id="PF00251"/>
    </source>
</evidence>
<dbReference type="InterPro" id="IPR050551">
    <property type="entry name" value="Fructan_Metab_Enzymes"/>
</dbReference>
<dbReference type="AlphaFoldDB" id="A0A9K3NCZ5"/>
<dbReference type="EC" id="2.4.1.100" evidence="6"/>
<accession>A0A9K3NCZ5</accession>
<proteinExistence type="inferred from homology"/>
<dbReference type="PANTHER" id="PTHR31953">
    <property type="entry name" value="BETA-FRUCTOFURANOSIDASE, INSOLUBLE ISOENZYME CWINV1-RELATED"/>
    <property type="match status" value="1"/>
</dbReference>
<dbReference type="Proteomes" id="UP000215914">
    <property type="component" value="Unassembled WGS sequence"/>
</dbReference>
<gene>
    <name evidence="6" type="ORF">HanXRQr2_Chr08g0344661</name>
</gene>
<feature type="transmembrane region" description="Helical" evidence="4">
    <location>
        <begin position="34"/>
        <end position="55"/>
    </location>
</feature>
<dbReference type="Pfam" id="PF00251">
    <property type="entry name" value="Glyco_hydro_32N"/>
    <property type="match status" value="1"/>
</dbReference>
<dbReference type="Gramene" id="mRNA:HanXRQr2_Chr08g0344661">
    <property type="protein sequence ID" value="mRNA:HanXRQr2_Chr08g0344661"/>
    <property type="gene ID" value="HanXRQr2_Chr08g0344661"/>
</dbReference>
<dbReference type="SUPFAM" id="SSF75005">
    <property type="entry name" value="Arabinanase/levansucrase/invertase"/>
    <property type="match status" value="1"/>
</dbReference>
<comment type="similarity">
    <text evidence="1">Belongs to the glycosyl hydrolase 32 family.</text>
</comment>
<keyword evidence="4" id="KW-1133">Transmembrane helix</keyword>
<dbReference type="InterPro" id="IPR023296">
    <property type="entry name" value="Glyco_hydro_beta-prop_sf"/>
</dbReference>
<name>A0A9K3NCZ5_HELAN</name>
<evidence type="ECO:0000313" key="6">
    <source>
        <dbReference type="EMBL" id="KAF5795862.1"/>
    </source>
</evidence>
<dbReference type="Gene3D" id="2.115.10.20">
    <property type="entry name" value="Glycosyl hydrolase domain, family 43"/>
    <property type="match status" value="1"/>
</dbReference>
<evidence type="ECO:0000313" key="7">
    <source>
        <dbReference type="Proteomes" id="UP000215914"/>
    </source>
</evidence>
<dbReference type="GO" id="GO:0016798">
    <property type="term" value="F:hydrolase activity, acting on glycosyl bonds"/>
    <property type="evidence" value="ECO:0007669"/>
    <property type="project" value="UniProtKB-KW"/>
</dbReference>
<dbReference type="InterPro" id="IPR013148">
    <property type="entry name" value="Glyco_hydro_32_N"/>
</dbReference>